<proteinExistence type="predicted"/>
<protein>
    <submittedName>
        <fullName evidence="1">Uncharacterized protein</fullName>
    </submittedName>
</protein>
<name>A0A1C2IAA6_ACITH</name>
<gene>
    <name evidence="1" type="ORF">A6P07_09155</name>
</gene>
<evidence type="ECO:0000313" key="1">
    <source>
        <dbReference type="EMBL" id="OCX72931.1"/>
    </source>
</evidence>
<comment type="caution">
    <text evidence="1">The sequence shown here is derived from an EMBL/GenBank/DDBJ whole genome shotgun (WGS) entry which is preliminary data.</text>
</comment>
<sequence>MQVKGTWKFPESISELKLLQQQEISGEIRILARTPAGWHAPQGGVLIRPVAHPVETPRKNRWFGFLSLS</sequence>
<organism evidence="1 2">
    <name type="scientific">Acidithiobacillus thiooxidans</name>
    <name type="common">Thiobacillus thiooxidans</name>
    <dbReference type="NCBI Taxonomy" id="930"/>
    <lineage>
        <taxon>Bacteria</taxon>
        <taxon>Pseudomonadati</taxon>
        <taxon>Pseudomonadota</taxon>
        <taxon>Acidithiobacillia</taxon>
        <taxon>Acidithiobacillales</taxon>
        <taxon>Acidithiobacillaceae</taxon>
        <taxon>Acidithiobacillus</taxon>
    </lineage>
</organism>
<dbReference type="RefSeq" id="WP_024892312.1">
    <property type="nucleotide sequence ID" value="NZ_LWRZ01000429.1"/>
</dbReference>
<reference evidence="1 2" key="1">
    <citation type="journal article" date="2016" name="Int. J. Mol. Sci.">
        <title>Comparative genomics of the extreme acidophile Acidithiobacillus thiooxidans reveals intraspecific divergence and niche adaptation.</title>
        <authorList>
            <person name="Zhang X."/>
            <person name="Feng X."/>
            <person name="Tao J."/>
            <person name="Ma L."/>
            <person name="Xiao Y."/>
            <person name="Liang Y."/>
            <person name="Liu X."/>
            <person name="Yin H."/>
        </authorList>
    </citation>
    <scope>NUCLEOTIDE SEQUENCE [LARGE SCALE GENOMIC DNA]</scope>
    <source>
        <strain evidence="1 2">A02</strain>
    </source>
</reference>
<dbReference type="Proteomes" id="UP000094893">
    <property type="component" value="Unassembled WGS sequence"/>
</dbReference>
<evidence type="ECO:0000313" key="2">
    <source>
        <dbReference type="Proteomes" id="UP000094893"/>
    </source>
</evidence>
<dbReference type="AlphaFoldDB" id="A0A1C2IAA6"/>
<dbReference type="EMBL" id="LWSA01000125">
    <property type="protein sequence ID" value="OCX72931.1"/>
    <property type="molecule type" value="Genomic_DNA"/>
</dbReference>
<accession>A0A1C2IAA6</accession>